<keyword evidence="8" id="KW-1185">Reference proteome</keyword>
<dbReference type="GO" id="GO:0051082">
    <property type="term" value="F:unfolded protein binding"/>
    <property type="evidence" value="ECO:0007669"/>
    <property type="project" value="InterPro"/>
</dbReference>
<dbReference type="Pfam" id="PF02556">
    <property type="entry name" value="SecB"/>
    <property type="match status" value="1"/>
</dbReference>
<dbReference type="PANTHER" id="PTHR36918">
    <property type="match status" value="1"/>
</dbReference>
<dbReference type="InterPro" id="IPR035958">
    <property type="entry name" value="SecB-like_sf"/>
</dbReference>
<dbReference type="PRINTS" id="PR01594">
    <property type="entry name" value="SECBCHAPRONE"/>
</dbReference>
<keyword evidence="4 6" id="KW-0811">Translocation</keyword>
<dbReference type="KEGG" id="phb:HYN04_12920"/>
<dbReference type="NCBIfam" id="NF004392">
    <property type="entry name" value="PRK05751.1-3"/>
    <property type="match status" value="1"/>
</dbReference>
<dbReference type="SUPFAM" id="SSF54611">
    <property type="entry name" value="SecB-like"/>
    <property type="match status" value="1"/>
</dbReference>
<dbReference type="OrthoDB" id="9795145at2"/>
<protein>
    <recommendedName>
        <fullName evidence="6">Protein-export protein SecB</fullName>
    </recommendedName>
</protein>
<evidence type="ECO:0000313" key="7">
    <source>
        <dbReference type="EMBL" id="AWM78577.1"/>
    </source>
</evidence>
<proteinExistence type="inferred from homology"/>
<evidence type="ECO:0000256" key="4">
    <source>
        <dbReference type="ARBA" id="ARBA00023010"/>
    </source>
</evidence>
<comment type="subunit">
    <text evidence="6">Homotetramer, a dimer of dimers. One homotetramer interacts with 1 SecA dimer.</text>
</comment>
<accession>A0A2Z3HRW2</accession>
<dbReference type="Proteomes" id="UP000247763">
    <property type="component" value="Chromosome"/>
</dbReference>
<evidence type="ECO:0000313" key="8">
    <source>
        <dbReference type="Proteomes" id="UP000247763"/>
    </source>
</evidence>
<dbReference type="GO" id="GO:0005737">
    <property type="term" value="C:cytoplasm"/>
    <property type="evidence" value="ECO:0007669"/>
    <property type="project" value="UniProtKB-SubCell"/>
</dbReference>
<comment type="subcellular location">
    <subcellularLocation>
        <location evidence="6">Cytoplasm</location>
    </subcellularLocation>
</comment>
<dbReference type="EMBL" id="CP029479">
    <property type="protein sequence ID" value="AWM78577.1"/>
    <property type="molecule type" value="Genomic_DNA"/>
</dbReference>
<dbReference type="HAMAP" id="MF_00821">
    <property type="entry name" value="SecB"/>
    <property type="match status" value="1"/>
</dbReference>
<dbReference type="GO" id="GO:0051262">
    <property type="term" value="P:protein tetramerization"/>
    <property type="evidence" value="ECO:0007669"/>
    <property type="project" value="InterPro"/>
</dbReference>
<keyword evidence="6" id="KW-0963">Cytoplasm</keyword>
<dbReference type="Gene3D" id="3.10.420.10">
    <property type="entry name" value="SecB-like"/>
    <property type="match status" value="1"/>
</dbReference>
<sequence>MSDADSQPEASGAPEPGIRILAQFVRDLSFENPRAPDVLRSGGPQPQIDMGVEMNARGRDDGLFEVDLKLSARAAREDGPVFMVELVYGGLFAIDGVPAENLEPVLLIECPRFLFPFARRIIADVTADGSFPPFMLDPIDFGAVYMARKAEAEGMGEAVGTA</sequence>
<dbReference type="NCBIfam" id="TIGR00809">
    <property type="entry name" value="secB"/>
    <property type="match status" value="1"/>
</dbReference>
<comment type="function">
    <text evidence="6">One of the proteins required for the normal export of preproteins out of the cell cytoplasm. It is a molecular chaperone that binds to a subset of precursor proteins, maintaining them in a translocation-competent state. It also specifically binds to its receptor SecA.</text>
</comment>
<reference evidence="8" key="1">
    <citation type="submission" date="2018-05" db="EMBL/GenBank/DDBJ databases">
        <title>Genome sequencing of Phenylobacterium sp. HYN0004.</title>
        <authorList>
            <person name="Yi H."/>
            <person name="Baek C."/>
        </authorList>
    </citation>
    <scope>NUCLEOTIDE SEQUENCE [LARGE SCALE GENOMIC DNA]</scope>
    <source>
        <strain evidence="8">HYN0004</strain>
    </source>
</reference>
<evidence type="ECO:0000256" key="1">
    <source>
        <dbReference type="ARBA" id="ARBA00009990"/>
    </source>
</evidence>
<dbReference type="RefSeq" id="WP_110451143.1">
    <property type="nucleotide sequence ID" value="NZ_CP029479.1"/>
</dbReference>
<gene>
    <name evidence="6" type="primary">secB</name>
    <name evidence="7" type="ORF">HYN04_12920</name>
</gene>
<keyword evidence="3 6" id="KW-0653">Protein transport</keyword>
<dbReference type="PANTHER" id="PTHR36918:SF1">
    <property type="entry name" value="PROTEIN-EXPORT PROTEIN SECB"/>
    <property type="match status" value="1"/>
</dbReference>
<evidence type="ECO:0000256" key="5">
    <source>
        <dbReference type="ARBA" id="ARBA00023186"/>
    </source>
</evidence>
<organism evidence="7 8">
    <name type="scientific">Phenylobacterium parvum</name>
    <dbReference type="NCBI Taxonomy" id="2201350"/>
    <lineage>
        <taxon>Bacteria</taxon>
        <taxon>Pseudomonadati</taxon>
        <taxon>Pseudomonadota</taxon>
        <taxon>Alphaproteobacteria</taxon>
        <taxon>Caulobacterales</taxon>
        <taxon>Caulobacteraceae</taxon>
        <taxon>Phenylobacterium</taxon>
    </lineage>
</organism>
<dbReference type="GO" id="GO:0015031">
    <property type="term" value="P:protein transport"/>
    <property type="evidence" value="ECO:0007669"/>
    <property type="project" value="UniProtKB-UniRule"/>
</dbReference>
<dbReference type="GO" id="GO:0006457">
    <property type="term" value="P:protein folding"/>
    <property type="evidence" value="ECO:0007669"/>
    <property type="project" value="UniProtKB-UniRule"/>
</dbReference>
<name>A0A2Z3HRW2_9CAUL</name>
<comment type="similarity">
    <text evidence="1 6">Belongs to the SecB family.</text>
</comment>
<dbReference type="AlphaFoldDB" id="A0A2Z3HRW2"/>
<keyword evidence="2 6" id="KW-0813">Transport</keyword>
<evidence type="ECO:0000256" key="3">
    <source>
        <dbReference type="ARBA" id="ARBA00022927"/>
    </source>
</evidence>
<evidence type="ECO:0000256" key="2">
    <source>
        <dbReference type="ARBA" id="ARBA00022448"/>
    </source>
</evidence>
<dbReference type="InterPro" id="IPR003708">
    <property type="entry name" value="SecB"/>
</dbReference>
<evidence type="ECO:0000256" key="6">
    <source>
        <dbReference type="HAMAP-Rule" id="MF_00821"/>
    </source>
</evidence>
<keyword evidence="5 6" id="KW-0143">Chaperone</keyword>